<name>A0A8J5MLS6_HOMAM</name>
<gene>
    <name evidence="3" type="ORF">Hamer_G012058</name>
</gene>
<accession>A0A8J5MLS6</accession>
<keyword evidence="2" id="KW-0472">Membrane</keyword>
<evidence type="ECO:0000313" key="4">
    <source>
        <dbReference type="Proteomes" id="UP000747542"/>
    </source>
</evidence>
<feature type="compositionally biased region" description="Low complexity" evidence="1">
    <location>
        <begin position="184"/>
        <end position="197"/>
    </location>
</feature>
<organism evidence="3 4">
    <name type="scientific">Homarus americanus</name>
    <name type="common">American lobster</name>
    <dbReference type="NCBI Taxonomy" id="6706"/>
    <lineage>
        <taxon>Eukaryota</taxon>
        <taxon>Metazoa</taxon>
        <taxon>Ecdysozoa</taxon>
        <taxon>Arthropoda</taxon>
        <taxon>Crustacea</taxon>
        <taxon>Multicrustacea</taxon>
        <taxon>Malacostraca</taxon>
        <taxon>Eumalacostraca</taxon>
        <taxon>Eucarida</taxon>
        <taxon>Decapoda</taxon>
        <taxon>Pleocyemata</taxon>
        <taxon>Astacidea</taxon>
        <taxon>Nephropoidea</taxon>
        <taxon>Nephropidae</taxon>
        <taxon>Homarus</taxon>
    </lineage>
</organism>
<keyword evidence="4" id="KW-1185">Reference proteome</keyword>
<proteinExistence type="predicted"/>
<dbReference type="EMBL" id="JAHLQT010040257">
    <property type="protein sequence ID" value="KAG7155917.1"/>
    <property type="molecule type" value="Genomic_DNA"/>
</dbReference>
<keyword evidence="2" id="KW-1133">Transmembrane helix</keyword>
<protein>
    <submittedName>
        <fullName evidence="3">Uncharacterized protein</fullName>
    </submittedName>
</protein>
<evidence type="ECO:0000256" key="1">
    <source>
        <dbReference type="SAM" id="MobiDB-lite"/>
    </source>
</evidence>
<feature type="transmembrane region" description="Helical" evidence="2">
    <location>
        <begin position="199"/>
        <end position="222"/>
    </location>
</feature>
<evidence type="ECO:0000256" key="2">
    <source>
        <dbReference type="SAM" id="Phobius"/>
    </source>
</evidence>
<dbReference type="AlphaFoldDB" id="A0A8J5MLS6"/>
<sequence length="263" mass="28473">MVLSSLSTITMFTTTRRMVITTLLLLGVIGHLPVFCAEDLTNSTGDYNEEGEDEDECSPKVADRCFNDVQENLLCYVDTPVNRNCTYRDPRDFCEGMEDALNCTADIIDTGCSVKEGRDTWIQLSVGACNANAEKNNMRCRGRAEAVQEAIAVFFAATSCGHELCANFSPLQDDQQKVTGGNGSQQTGGNSNTSGGSSVGSAVVSTLVVIVVVMSLVMLILVKHRVLTFKRLPRLCPSSSSNIIGSSSTSSCNDQNDEYDRFE</sequence>
<evidence type="ECO:0000313" key="3">
    <source>
        <dbReference type="EMBL" id="KAG7155917.1"/>
    </source>
</evidence>
<reference evidence="3" key="1">
    <citation type="journal article" date="2021" name="Sci. Adv.">
        <title>The American lobster genome reveals insights on longevity, neural, and immune adaptations.</title>
        <authorList>
            <person name="Polinski J.M."/>
            <person name="Zimin A.V."/>
            <person name="Clark K.F."/>
            <person name="Kohn A.B."/>
            <person name="Sadowski N."/>
            <person name="Timp W."/>
            <person name="Ptitsyn A."/>
            <person name="Khanna P."/>
            <person name="Romanova D.Y."/>
            <person name="Williams P."/>
            <person name="Greenwood S.J."/>
            <person name="Moroz L.L."/>
            <person name="Walt D.R."/>
            <person name="Bodnar A.G."/>
        </authorList>
    </citation>
    <scope>NUCLEOTIDE SEQUENCE</scope>
    <source>
        <strain evidence="3">GMGI-L3</strain>
    </source>
</reference>
<keyword evidence="2" id="KW-0812">Transmembrane</keyword>
<comment type="caution">
    <text evidence="3">The sequence shown here is derived from an EMBL/GenBank/DDBJ whole genome shotgun (WGS) entry which is preliminary data.</text>
</comment>
<feature type="region of interest" description="Disordered" evidence="1">
    <location>
        <begin position="242"/>
        <end position="263"/>
    </location>
</feature>
<feature type="region of interest" description="Disordered" evidence="1">
    <location>
        <begin position="176"/>
        <end position="197"/>
    </location>
</feature>
<dbReference type="Proteomes" id="UP000747542">
    <property type="component" value="Unassembled WGS sequence"/>
</dbReference>
<feature type="compositionally biased region" description="Low complexity" evidence="1">
    <location>
        <begin position="242"/>
        <end position="251"/>
    </location>
</feature>